<keyword evidence="2" id="KW-1185">Reference proteome</keyword>
<dbReference type="EMBL" id="BCSX01000030">
    <property type="protein sequence ID" value="GAS89474.1"/>
    <property type="molecule type" value="Genomic_DNA"/>
</dbReference>
<dbReference type="Proteomes" id="UP000069620">
    <property type="component" value="Unassembled WGS sequence"/>
</dbReference>
<evidence type="ECO:0000313" key="2">
    <source>
        <dbReference type="Proteomes" id="UP000069620"/>
    </source>
</evidence>
<reference evidence="2" key="2">
    <citation type="submission" date="2016-02" db="EMBL/GenBank/DDBJ databases">
        <title>Draft genome sequence of five rapidly growing Mycobacterium species.</title>
        <authorList>
            <person name="Katahira K."/>
            <person name="Gotou Y."/>
            <person name="Iida K."/>
            <person name="Ogura Y."/>
            <person name="Hayashi T."/>
        </authorList>
    </citation>
    <scope>NUCLEOTIDE SEQUENCE [LARGE SCALE GENOMIC DNA]</scope>
    <source>
        <strain evidence="2">JCM15654</strain>
    </source>
</reference>
<dbReference type="OrthoDB" id="4714365at2"/>
<dbReference type="AlphaFoldDB" id="A0A100W0N4"/>
<dbReference type="STRING" id="146020.RMCB_3570"/>
<dbReference type="RefSeq" id="WP_062829866.1">
    <property type="nucleotide sequence ID" value="NZ_BCSX01000030.1"/>
</dbReference>
<comment type="caution">
    <text evidence="1">The sequence shown here is derived from an EMBL/GenBank/DDBJ whole genome shotgun (WGS) entry which is preliminary data.</text>
</comment>
<protein>
    <submittedName>
        <fullName evidence="1">Uncharacterized protein</fullName>
    </submittedName>
</protein>
<organism evidence="1 2">
    <name type="scientific">Mycolicibacterium brisbanense</name>
    <dbReference type="NCBI Taxonomy" id="146020"/>
    <lineage>
        <taxon>Bacteria</taxon>
        <taxon>Bacillati</taxon>
        <taxon>Actinomycetota</taxon>
        <taxon>Actinomycetes</taxon>
        <taxon>Mycobacteriales</taxon>
        <taxon>Mycobacteriaceae</taxon>
        <taxon>Mycolicibacterium</taxon>
    </lineage>
</organism>
<sequence length="297" mass="32924">MTGIAWSSLTDELVVAADLFGREGSALVESWLEVETSRVSDDEFAAQFYTHLSLPGVLPSDYLHRIVCTRHGKLLGGIRFRGRDVNRPFVEIIAHGFDDLDRLRGCVRDEWSMFRPKHLRLCVSPGRISGPNALLDMSIYAARYKDMPAPDPSVRLIPFSDPEHAIEMVRRRYEHMASADRAVARNVFPAVPEDISRWHRAGQLQAITIHGAAVGALAVAPGAIRWIYGDEIQEEVIEADHGGHGYAALAQAAWASSDAVDPNQLLIGTIDGLNIASRKTATRARRRRVLDRVFIAV</sequence>
<name>A0A100W0N4_9MYCO</name>
<proteinExistence type="predicted"/>
<evidence type="ECO:0000313" key="1">
    <source>
        <dbReference type="EMBL" id="GAS89474.1"/>
    </source>
</evidence>
<gene>
    <name evidence="1" type="ORF">RMCB_3570</name>
</gene>
<accession>A0A100W0N4</accession>
<reference evidence="2" key="1">
    <citation type="journal article" date="2016" name="Genome Announc.">
        <title>Draft Genome Sequences of Five Rapidly Growing Mycobacterium Species, M. thermoresistibile, M. fortuitum subsp. acetamidolyticum, M. canariasense, M. brisbanense, and M. novocastrense.</title>
        <authorList>
            <person name="Katahira K."/>
            <person name="Ogura Y."/>
            <person name="Gotoh Y."/>
            <person name="Hayashi T."/>
        </authorList>
    </citation>
    <scope>NUCLEOTIDE SEQUENCE [LARGE SCALE GENOMIC DNA]</scope>
    <source>
        <strain evidence="2">JCM15654</strain>
    </source>
</reference>